<organism evidence="3 4">
    <name type="scientific">Paractinoplanes bogorensis</name>
    <dbReference type="NCBI Taxonomy" id="1610840"/>
    <lineage>
        <taxon>Bacteria</taxon>
        <taxon>Bacillati</taxon>
        <taxon>Actinomycetota</taxon>
        <taxon>Actinomycetes</taxon>
        <taxon>Micromonosporales</taxon>
        <taxon>Micromonosporaceae</taxon>
        <taxon>Paractinoplanes</taxon>
    </lineage>
</organism>
<sequence>MENDESAAAETQPPRIDDDVLDAARKARSAAAILGARKVYTRLLRETVDAEYAQAVGAIRQFNGGGAAEEAAKRAVVDINSYQVWDYVLVDSEYSDSVLSWVAGGTFAGCLVAATVHVVQEFSWSRLGLGALYLVVALASAFGTFLLLLLISESRLITARSWRNGIGTLILVASGYGLLDLYRIGSFWSEAIFVGAFFSFTLLLLVAMVTQVSRVVIALTYRHTWSRYTDQEIVQSLASVLHRLDQAEKASNGQGARGDLAGHSIRAGSTLNHVASCMEDRLPRWFGLGEGTALQTSVRQQLSGVADHVRVLAHRCLLPRAGDYEQLRESVSKLLISAARGELGAWESIDVTGAPEQTSSPREVPRRRLRLGGGLLQLIPLVLVTAGIAFLYRSNPKSSLLAPEIVGPLMAAAFAYLSTMILSGIGPGSRAAPGPDGVSGPDRPALSARIGRKVERPALPG</sequence>
<comment type="caution">
    <text evidence="3">The sequence shown here is derived from an EMBL/GenBank/DDBJ whole genome shotgun (WGS) entry which is preliminary data.</text>
</comment>
<reference evidence="3 4" key="1">
    <citation type="submission" date="2021-06" db="EMBL/GenBank/DDBJ databases">
        <title>Actinoplanes lichenicola sp. nov., and Actinoplanes ovalisporus sp. nov., isolated from lichen in Thailand.</title>
        <authorList>
            <person name="Saeng-In P."/>
            <person name="Kanchanasin P."/>
            <person name="Yuki M."/>
            <person name="Kudo T."/>
            <person name="Ohkuma M."/>
            <person name="Phongsopitanun W."/>
            <person name="Tanasupawat S."/>
        </authorList>
    </citation>
    <scope>NUCLEOTIDE SEQUENCE [LARGE SCALE GENOMIC DNA]</scope>
    <source>
        <strain evidence="3 4">NBRC 110975</strain>
    </source>
</reference>
<feature type="transmembrane region" description="Helical" evidence="2">
    <location>
        <begin position="371"/>
        <end position="393"/>
    </location>
</feature>
<evidence type="ECO:0000313" key="3">
    <source>
        <dbReference type="EMBL" id="MBU2670559.1"/>
    </source>
</evidence>
<accession>A0ABS5Z4E2</accession>
<feature type="region of interest" description="Disordered" evidence="1">
    <location>
        <begin position="429"/>
        <end position="461"/>
    </location>
</feature>
<keyword evidence="2" id="KW-0812">Transmembrane</keyword>
<protein>
    <submittedName>
        <fullName evidence="3">Uncharacterized protein</fullName>
    </submittedName>
</protein>
<feature type="transmembrane region" description="Helical" evidence="2">
    <location>
        <begin position="191"/>
        <end position="217"/>
    </location>
</feature>
<dbReference type="EMBL" id="JAHKKG010000021">
    <property type="protein sequence ID" value="MBU2670559.1"/>
    <property type="molecule type" value="Genomic_DNA"/>
</dbReference>
<evidence type="ECO:0000256" key="2">
    <source>
        <dbReference type="SAM" id="Phobius"/>
    </source>
</evidence>
<keyword evidence="4" id="KW-1185">Reference proteome</keyword>
<evidence type="ECO:0000313" key="4">
    <source>
        <dbReference type="Proteomes" id="UP001519654"/>
    </source>
</evidence>
<feature type="transmembrane region" description="Helical" evidence="2">
    <location>
        <begin position="98"/>
        <end position="119"/>
    </location>
</feature>
<feature type="transmembrane region" description="Helical" evidence="2">
    <location>
        <begin position="405"/>
        <end position="425"/>
    </location>
</feature>
<feature type="compositionally biased region" description="Basic and acidic residues" evidence="1">
    <location>
        <begin position="452"/>
        <end position="461"/>
    </location>
</feature>
<proteinExistence type="predicted"/>
<dbReference type="RefSeq" id="WP_215795794.1">
    <property type="nucleotide sequence ID" value="NZ_JAHKKG010000021.1"/>
</dbReference>
<name>A0ABS5Z4E2_9ACTN</name>
<dbReference type="Proteomes" id="UP001519654">
    <property type="component" value="Unassembled WGS sequence"/>
</dbReference>
<keyword evidence="2" id="KW-1133">Transmembrane helix</keyword>
<feature type="transmembrane region" description="Helical" evidence="2">
    <location>
        <begin position="162"/>
        <end position="179"/>
    </location>
</feature>
<gene>
    <name evidence="3" type="ORF">KOI35_44375</name>
</gene>
<evidence type="ECO:0000256" key="1">
    <source>
        <dbReference type="SAM" id="MobiDB-lite"/>
    </source>
</evidence>
<feature type="transmembrane region" description="Helical" evidence="2">
    <location>
        <begin position="131"/>
        <end position="150"/>
    </location>
</feature>
<keyword evidence="2" id="KW-0472">Membrane</keyword>